<dbReference type="InterPro" id="IPR054291">
    <property type="entry name" value="DUF7027"/>
</dbReference>
<keyword evidence="1" id="KW-0812">Transmembrane</keyword>
<sequence length="169" mass="19592">MSQVQPKFYSNDPKYRCCCGCCHVMTIAKFISFLFTGGTLFYGKEFYEVIQSPAYVRYSNILLACFLIAIAISISLWYGLIEEREGFLLPILFCSAITNFLQCIISIALPVFMIISMIRSLDAELTISLIRSSLLFMMQYWYFRVLKNAYYYIKHKRLSLTGDSTGYLR</sequence>
<protein>
    <recommendedName>
        <fullName evidence="2">DUF7027 domain-containing protein</fullName>
    </recommendedName>
</protein>
<keyword evidence="3" id="KW-1185">Reference proteome</keyword>
<evidence type="ECO:0000259" key="2">
    <source>
        <dbReference type="Pfam" id="PF22954"/>
    </source>
</evidence>
<keyword evidence="1" id="KW-1133">Transmembrane helix</keyword>
<dbReference type="WBParaSite" id="PSAMB.scaffold4132size15590.g23530.t1">
    <property type="protein sequence ID" value="PSAMB.scaffold4132size15590.g23530.t1"/>
    <property type="gene ID" value="PSAMB.scaffold4132size15590.g23530"/>
</dbReference>
<evidence type="ECO:0000256" key="1">
    <source>
        <dbReference type="SAM" id="Phobius"/>
    </source>
</evidence>
<feature type="transmembrane region" description="Helical" evidence="1">
    <location>
        <begin position="87"/>
        <end position="113"/>
    </location>
</feature>
<evidence type="ECO:0000313" key="3">
    <source>
        <dbReference type="Proteomes" id="UP000887566"/>
    </source>
</evidence>
<evidence type="ECO:0000313" key="4">
    <source>
        <dbReference type="WBParaSite" id="PSAMB.scaffold4132size15590.g23530.t1"/>
    </source>
</evidence>
<keyword evidence="1" id="KW-0472">Membrane</keyword>
<feature type="transmembrane region" description="Helical" evidence="1">
    <location>
        <begin position="61"/>
        <end position="80"/>
    </location>
</feature>
<feature type="transmembrane region" description="Helical" evidence="1">
    <location>
        <begin position="21"/>
        <end position="41"/>
    </location>
</feature>
<reference evidence="4" key="1">
    <citation type="submission" date="2022-11" db="UniProtKB">
        <authorList>
            <consortium name="WormBaseParasite"/>
        </authorList>
    </citation>
    <scope>IDENTIFICATION</scope>
</reference>
<dbReference type="Pfam" id="PF22954">
    <property type="entry name" value="DUF7027"/>
    <property type="match status" value="1"/>
</dbReference>
<accession>A0A914WIN8</accession>
<proteinExistence type="predicted"/>
<feature type="transmembrane region" description="Helical" evidence="1">
    <location>
        <begin position="125"/>
        <end position="143"/>
    </location>
</feature>
<name>A0A914WIN8_9BILA</name>
<dbReference type="PANTHER" id="PTHR34851:SF5">
    <property type="entry name" value="MARVEL DOMAIN-CONTAINING PROTEIN"/>
    <property type="match status" value="1"/>
</dbReference>
<organism evidence="3 4">
    <name type="scientific">Plectus sambesii</name>
    <dbReference type="NCBI Taxonomy" id="2011161"/>
    <lineage>
        <taxon>Eukaryota</taxon>
        <taxon>Metazoa</taxon>
        <taxon>Ecdysozoa</taxon>
        <taxon>Nematoda</taxon>
        <taxon>Chromadorea</taxon>
        <taxon>Plectida</taxon>
        <taxon>Plectina</taxon>
        <taxon>Plectoidea</taxon>
        <taxon>Plectidae</taxon>
        <taxon>Plectus</taxon>
    </lineage>
</organism>
<feature type="domain" description="DUF7027" evidence="2">
    <location>
        <begin position="54"/>
        <end position="108"/>
    </location>
</feature>
<dbReference type="Proteomes" id="UP000887566">
    <property type="component" value="Unplaced"/>
</dbReference>
<dbReference type="PANTHER" id="PTHR34851">
    <property type="entry name" value="PROTEIN CBG05235-RELATED"/>
    <property type="match status" value="1"/>
</dbReference>
<dbReference type="AlphaFoldDB" id="A0A914WIN8"/>